<keyword evidence="1" id="KW-1133">Transmembrane helix</keyword>
<sequence length="82" mass="9813">MHECNSSVCLFCSMLEWVSEVFWQERLWFPEGLGWADLEDRDGRVYAKARDLWVALPIAVLFLVIRQVFERWVRALFLFLCV</sequence>
<evidence type="ECO:0000256" key="1">
    <source>
        <dbReference type="SAM" id="Phobius"/>
    </source>
</evidence>
<keyword evidence="3" id="KW-1185">Reference proteome</keyword>
<keyword evidence="1" id="KW-0812">Transmembrane</keyword>
<proteinExistence type="predicted"/>
<dbReference type="Proteomes" id="UP000694427">
    <property type="component" value="Unplaced"/>
</dbReference>
<reference evidence="2" key="1">
    <citation type="submission" date="2025-08" db="UniProtKB">
        <authorList>
            <consortium name="Ensembl"/>
        </authorList>
    </citation>
    <scope>IDENTIFICATION</scope>
</reference>
<protein>
    <submittedName>
        <fullName evidence="2">Uncharacterized protein</fullName>
    </submittedName>
</protein>
<dbReference type="AlphaFoldDB" id="A0A8C1N0W7"/>
<accession>A0A8C1N0W7</accession>
<name>A0A8C1N0W7_CYPCA</name>
<organism evidence="2 3">
    <name type="scientific">Cyprinus carpio</name>
    <name type="common">Common carp</name>
    <dbReference type="NCBI Taxonomy" id="7962"/>
    <lineage>
        <taxon>Eukaryota</taxon>
        <taxon>Metazoa</taxon>
        <taxon>Chordata</taxon>
        <taxon>Craniata</taxon>
        <taxon>Vertebrata</taxon>
        <taxon>Euteleostomi</taxon>
        <taxon>Actinopterygii</taxon>
        <taxon>Neopterygii</taxon>
        <taxon>Teleostei</taxon>
        <taxon>Ostariophysi</taxon>
        <taxon>Cypriniformes</taxon>
        <taxon>Cyprinidae</taxon>
        <taxon>Cyprininae</taxon>
        <taxon>Cyprinus</taxon>
    </lineage>
</organism>
<evidence type="ECO:0000313" key="3">
    <source>
        <dbReference type="Proteomes" id="UP000694427"/>
    </source>
</evidence>
<dbReference type="Ensembl" id="ENSCCRT00010092285.1">
    <property type="protein sequence ID" value="ENSCCRP00010083191.1"/>
    <property type="gene ID" value="ENSCCRG00010036359.1"/>
</dbReference>
<feature type="transmembrane region" description="Helical" evidence="1">
    <location>
        <begin position="52"/>
        <end position="69"/>
    </location>
</feature>
<keyword evidence="1" id="KW-0472">Membrane</keyword>
<reference evidence="2" key="2">
    <citation type="submission" date="2025-09" db="UniProtKB">
        <authorList>
            <consortium name="Ensembl"/>
        </authorList>
    </citation>
    <scope>IDENTIFICATION</scope>
</reference>
<evidence type="ECO:0000313" key="2">
    <source>
        <dbReference type="Ensembl" id="ENSCCRP00010083191.1"/>
    </source>
</evidence>